<protein>
    <recommendedName>
        <fullName evidence="7">Post-GPI attachment to proteins factor 3</fullName>
    </recommendedName>
</protein>
<dbReference type="GO" id="GO:0005789">
    <property type="term" value="C:endoplasmic reticulum membrane"/>
    <property type="evidence" value="ECO:0007669"/>
    <property type="project" value="TreeGrafter"/>
</dbReference>
<evidence type="ECO:0000256" key="4">
    <source>
        <dbReference type="ARBA" id="ARBA00022729"/>
    </source>
</evidence>
<keyword evidence="2 7" id="KW-0337">GPI-anchor biosynthesis</keyword>
<comment type="caution">
    <text evidence="8">The sequence shown here is derived from an EMBL/GenBank/DDBJ whole genome shotgun (WGS) entry which is preliminary data.</text>
</comment>
<comment type="caution">
    <text evidence="7">Lacks conserved residue(s) required for the propagation of feature annotation.</text>
</comment>
<sequence>MSLTKGKVHLGRFPKRWGYVATLLLAVDLPRCLLASSGDRSWDFQACLQHCRTTGCTALLYSSSSRQPSQTCPDACNQFEQRVADHMSGSVRKESVSGGGDKISRLGGTQDALPQPMPLPLRVFRWSCEDDCKYHCMWAVEAWKSSANGNEGRFMTEKYYGKWPFLRVLGMQELASVLASLANLLAHALCLRRLSAEVHATLRLGSHPGGSGSCDRKPPVPIIPTNPSYGRSSYPFLWLWTTYGILHMNAWFWSAIFHSRDTRWTERLDYVSAISLIAFGLFAAIVRMVWAPGHRRHLLVAVTAVAVAAGLAAHLYYMLYIKFDYGWNMRVCVAVGVATAGLWLGWCAWTRHPARWRMYTFLSFVHLSMLLEVLDFPPLGGLLDAHAAWHVATVALTPLFYSWLHADVQAAAAPEADLKRKDT</sequence>
<proteinExistence type="inferred from homology"/>
<dbReference type="Pfam" id="PF04080">
    <property type="entry name" value="Per1"/>
    <property type="match status" value="1"/>
</dbReference>
<evidence type="ECO:0000256" key="6">
    <source>
        <dbReference type="ARBA" id="ARBA00023136"/>
    </source>
</evidence>
<dbReference type="PANTHER" id="PTHR13148:SF0">
    <property type="entry name" value="POST-GPI ATTACHMENT TO PROTEINS FACTOR 3"/>
    <property type="match status" value="1"/>
</dbReference>
<organism evidence="8 9">
    <name type="scientific">Volvox africanus</name>
    <dbReference type="NCBI Taxonomy" id="51714"/>
    <lineage>
        <taxon>Eukaryota</taxon>
        <taxon>Viridiplantae</taxon>
        <taxon>Chlorophyta</taxon>
        <taxon>core chlorophytes</taxon>
        <taxon>Chlorophyceae</taxon>
        <taxon>CS clade</taxon>
        <taxon>Chlamydomonadales</taxon>
        <taxon>Volvocaceae</taxon>
        <taxon>Volvox</taxon>
    </lineage>
</organism>
<evidence type="ECO:0000313" key="8">
    <source>
        <dbReference type="EMBL" id="GIL59133.1"/>
    </source>
</evidence>
<feature type="transmembrane region" description="Helical" evidence="7">
    <location>
        <begin position="327"/>
        <end position="349"/>
    </location>
</feature>
<dbReference type="Proteomes" id="UP000747399">
    <property type="component" value="Unassembled WGS sequence"/>
</dbReference>
<keyword evidence="7" id="KW-0333">Golgi apparatus</keyword>
<dbReference type="EMBL" id="BNCO01000033">
    <property type="protein sequence ID" value="GIL59133.1"/>
    <property type="molecule type" value="Genomic_DNA"/>
</dbReference>
<keyword evidence="5 7" id="KW-1133">Transmembrane helix</keyword>
<dbReference type="InterPro" id="IPR007217">
    <property type="entry name" value="Per1-like"/>
</dbReference>
<feature type="transmembrane region" description="Helical" evidence="7">
    <location>
        <begin position="268"/>
        <end position="286"/>
    </location>
</feature>
<comment type="subcellular location">
    <subcellularLocation>
        <location evidence="1">Endomembrane system</location>
        <topology evidence="1">Multi-pass membrane protein</topology>
    </subcellularLocation>
    <subcellularLocation>
        <location evidence="7">Golgi apparatus membrane</location>
        <topology evidence="7">Multi-pass membrane protein</topology>
    </subcellularLocation>
</comment>
<comment type="function">
    <text evidence="7">Involved in the lipid remodeling steps of GPI-anchor maturation.</text>
</comment>
<reference evidence="8" key="1">
    <citation type="journal article" date="2021" name="Proc. Natl. Acad. Sci. U.S.A.">
        <title>Three genomes in the algal genus Volvox reveal the fate of a haploid sex-determining region after a transition to homothallism.</title>
        <authorList>
            <person name="Yamamoto K."/>
            <person name="Hamaji T."/>
            <person name="Kawai-Toyooka H."/>
            <person name="Matsuzaki R."/>
            <person name="Takahashi F."/>
            <person name="Nishimura Y."/>
            <person name="Kawachi M."/>
            <person name="Noguchi H."/>
            <person name="Minakuchi Y."/>
            <person name="Umen J.G."/>
            <person name="Toyoda A."/>
            <person name="Nozaki H."/>
        </authorList>
    </citation>
    <scope>NUCLEOTIDE SEQUENCE</scope>
    <source>
        <strain evidence="8">NIES-3780</strain>
    </source>
</reference>
<dbReference type="PANTHER" id="PTHR13148">
    <property type="entry name" value="PER1-RELATED"/>
    <property type="match status" value="1"/>
</dbReference>
<feature type="transmembrane region" description="Helical" evidence="7">
    <location>
        <begin position="298"/>
        <end position="321"/>
    </location>
</feature>
<keyword evidence="9" id="KW-1185">Reference proteome</keyword>
<keyword evidence="3 7" id="KW-0812">Transmembrane</keyword>
<feature type="transmembrane region" description="Helical" evidence="7">
    <location>
        <begin position="236"/>
        <end position="256"/>
    </location>
</feature>
<name>A0A8J4F730_9CHLO</name>
<gene>
    <name evidence="8" type="ORF">Vafri_14048</name>
</gene>
<evidence type="ECO:0000313" key="9">
    <source>
        <dbReference type="Proteomes" id="UP000747399"/>
    </source>
</evidence>
<dbReference type="GO" id="GO:0016788">
    <property type="term" value="F:hydrolase activity, acting on ester bonds"/>
    <property type="evidence" value="ECO:0007669"/>
    <property type="project" value="TreeGrafter"/>
</dbReference>
<comment type="similarity">
    <text evidence="7">Belongs to the PGAP3 family.</text>
</comment>
<accession>A0A8J4F730</accession>
<dbReference type="GO" id="GO:0000139">
    <property type="term" value="C:Golgi membrane"/>
    <property type="evidence" value="ECO:0007669"/>
    <property type="project" value="UniProtKB-SubCell"/>
</dbReference>
<evidence type="ECO:0000256" key="5">
    <source>
        <dbReference type="ARBA" id="ARBA00022989"/>
    </source>
</evidence>
<evidence type="ECO:0000256" key="1">
    <source>
        <dbReference type="ARBA" id="ARBA00004127"/>
    </source>
</evidence>
<dbReference type="GO" id="GO:0006506">
    <property type="term" value="P:GPI anchor biosynthetic process"/>
    <property type="evidence" value="ECO:0007669"/>
    <property type="project" value="UniProtKB-KW"/>
</dbReference>
<dbReference type="AlphaFoldDB" id="A0A8J4F730"/>
<evidence type="ECO:0000256" key="7">
    <source>
        <dbReference type="RuleBase" id="RU365066"/>
    </source>
</evidence>
<keyword evidence="4" id="KW-0732">Signal</keyword>
<evidence type="ECO:0000256" key="3">
    <source>
        <dbReference type="ARBA" id="ARBA00022692"/>
    </source>
</evidence>
<evidence type="ECO:0000256" key="2">
    <source>
        <dbReference type="ARBA" id="ARBA00022502"/>
    </source>
</evidence>
<keyword evidence="6 7" id="KW-0472">Membrane</keyword>